<gene>
    <name evidence="1" type="ORF">LLEC1_01819</name>
</gene>
<dbReference type="OrthoDB" id="1058301at2759"/>
<comment type="caution">
    <text evidence="1">The sequence shown here is derived from an EMBL/GenBank/DDBJ whole genome shotgun (WGS) entry which is preliminary data.</text>
</comment>
<name>A0A179I6V0_CORDF</name>
<sequence>MDVASLFDDLPDGCYVETLLWRGEKDCRLRLGVYFDSKELETAASWDAAAERRPETASGGRHAKDVIDDDADQLLSSMKQVLDSVKGPVPWEERILLGCWNVRVPILHTNNLP</sequence>
<proteinExistence type="predicted"/>
<evidence type="ECO:0000313" key="1">
    <source>
        <dbReference type="EMBL" id="OAQ97449.1"/>
    </source>
</evidence>
<organism evidence="1 2">
    <name type="scientific">Cordyceps confragosa</name>
    <name type="common">Lecanicillium lecanii</name>
    <dbReference type="NCBI Taxonomy" id="2714763"/>
    <lineage>
        <taxon>Eukaryota</taxon>
        <taxon>Fungi</taxon>
        <taxon>Dikarya</taxon>
        <taxon>Ascomycota</taxon>
        <taxon>Pezizomycotina</taxon>
        <taxon>Sordariomycetes</taxon>
        <taxon>Hypocreomycetidae</taxon>
        <taxon>Hypocreales</taxon>
        <taxon>Cordycipitaceae</taxon>
        <taxon>Akanthomyces</taxon>
    </lineage>
</organism>
<accession>A0A179I6V0</accession>
<dbReference type="Proteomes" id="UP000243081">
    <property type="component" value="Unassembled WGS sequence"/>
</dbReference>
<protein>
    <submittedName>
        <fullName evidence="1">Uncharacterized protein</fullName>
    </submittedName>
</protein>
<evidence type="ECO:0000313" key="2">
    <source>
        <dbReference type="Proteomes" id="UP000243081"/>
    </source>
</evidence>
<dbReference type="EMBL" id="LUKN01003425">
    <property type="protein sequence ID" value="OAQ97449.1"/>
    <property type="molecule type" value="Genomic_DNA"/>
</dbReference>
<dbReference type="AlphaFoldDB" id="A0A179I6V0"/>
<keyword evidence="2" id="KW-1185">Reference proteome</keyword>
<reference evidence="1 2" key="1">
    <citation type="submission" date="2016-03" db="EMBL/GenBank/DDBJ databases">
        <title>Fine-scale spatial genetic structure of a fungal parasite of coffee scale insects.</title>
        <authorList>
            <person name="Jackson D."/>
            <person name="Zemenick K.A."/>
            <person name="Malloure B."/>
            <person name="Quandt C.A."/>
            <person name="James T.Y."/>
        </authorList>
    </citation>
    <scope>NUCLEOTIDE SEQUENCE [LARGE SCALE GENOMIC DNA]</scope>
    <source>
        <strain evidence="1 2">UM487</strain>
    </source>
</reference>